<gene>
    <name evidence="1" type="primary">kdpF</name>
    <name evidence="1" type="ORF">KPL37_12115</name>
</gene>
<keyword evidence="2" id="KW-1185">Reference proteome</keyword>
<organism evidence="1 2">
    <name type="scientific">Clostridium frigoris</name>
    <dbReference type="NCBI Taxonomy" id="205327"/>
    <lineage>
        <taxon>Bacteria</taxon>
        <taxon>Bacillati</taxon>
        <taxon>Bacillota</taxon>
        <taxon>Clostridia</taxon>
        <taxon>Eubacteriales</taxon>
        <taxon>Clostridiaceae</taxon>
        <taxon>Clostridium</taxon>
    </lineage>
</organism>
<dbReference type="RefSeq" id="WP_216149772.1">
    <property type="nucleotide sequence ID" value="NZ_JAHLDV010000028.1"/>
</dbReference>
<dbReference type="Pfam" id="PF09604">
    <property type="entry name" value="Potass_KdpF"/>
    <property type="match status" value="1"/>
</dbReference>
<protein>
    <submittedName>
        <fullName evidence="1">K(+)-transporting ATPase subunit F</fullName>
    </submittedName>
</protein>
<evidence type="ECO:0000313" key="2">
    <source>
        <dbReference type="Proteomes" id="UP000776252"/>
    </source>
</evidence>
<dbReference type="Proteomes" id="UP000776252">
    <property type="component" value="Unassembled WGS sequence"/>
</dbReference>
<dbReference type="NCBIfam" id="TIGR02115">
    <property type="entry name" value="potass_kdpF"/>
    <property type="match status" value="1"/>
</dbReference>
<comment type="caution">
    <text evidence="1">The sequence shown here is derived from an EMBL/GenBank/DDBJ whole genome shotgun (WGS) entry which is preliminary data.</text>
</comment>
<accession>A0ABS6BU90</accession>
<proteinExistence type="predicted"/>
<name>A0ABS6BU90_9CLOT</name>
<dbReference type="InterPro" id="IPR011726">
    <property type="entry name" value="KdpF"/>
</dbReference>
<reference evidence="1 2" key="1">
    <citation type="submission" date="2021-06" db="EMBL/GenBank/DDBJ databases">
        <title>Clostridia strains as spoilage organisms.</title>
        <authorList>
            <person name="Wambui J."/>
            <person name="Stephan R."/>
            <person name="Stevens M.J.A."/>
        </authorList>
    </citation>
    <scope>NUCLEOTIDE SEQUENCE [LARGE SCALE GENOMIC DNA]</scope>
    <source>
        <strain evidence="1 2">DSM 14204</strain>
    </source>
</reference>
<evidence type="ECO:0000313" key="1">
    <source>
        <dbReference type="EMBL" id="MBU3160490.1"/>
    </source>
</evidence>
<sequence>MVGLIIIIILLFIYLFYALLNPEKF</sequence>
<dbReference type="EMBL" id="JAHLDV010000028">
    <property type="protein sequence ID" value="MBU3160490.1"/>
    <property type="molecule type" value="Genomic_DNA"/>
</dbReference>